<dbReference type="RefSeq" id="WP_184335777.1">
    <property type="nucleotide sequence ID" value="NZ_JACHHZ010000007.1"/>
</dbReference>
<gene>
    <name evidence="2" type="ORF">HNQ60_005317</name>
</gene>
<dbReference type="AlphaFoldDB" id="A0A841HX78"/>
<accession>A0A841HX78</accession>
<feature type="compositionally biased region" description="Low complexity" evidence="1">
    <location>
        <begin position="30"/>
        <end position="43"/>
    </location>
</feature>
<comment type="caution">
    <text evidence="2">The sequence shown here is derived from an EMBL/GenBank/DDBJ whole genome shotgun (WGS) entry which is preliminary data.</text>
</comment>
<dbReference type="PROSITE" id="PS51257">
    <property type="entry name" value="PROKAR_LIPOPROTEIN"/>
    <property type="match status" value="1"/>
</dbReference>
<protein>
    <submittedName>
        <fullName evidence="2">Uncharacterized protein</fullName>
    </submittedName>
</protein>
<reference evidence="2 3" key="1">
    <citation type="submission" date="2020-08" db="EMBL/GenBank/DDBJ databases">
        <title>Genomic Encyclopedia of Type Strains, Phase IV (KMG-IV): sequencing the most valuable type-strain genomes for metagenomic binning, comparative biology and taxonomic classification.</title>
        <authorList>
            <person name="Goeker M."/>
        </authorList>
    </citation>
    <scope>NUCLEOTIDE SEQUENCE [LARGE SCALE GENOMIC DNA]</scope>
    <source>
        <strain evidence="2 3">DSM 26723</strain>
    </source>
</reference>
<dbReference type="Proteomes" id="UP000588068">
    <property type="component" value="Unassembled WGS sequence"/>
</dbReference>
<evidence type="ECO:0000313" key="3">
    <source>
        <dbReference type="Proteomes" id="UP000588068"/>
    </source>
</evidence>
<evidence type="ECO:0000256" key="1">
    <source>
        <dbReference type="SAM" id="MobiDB-lite"/>
    </source>
</evidence>
<evidence type="ECO:0000313" key="2">
    <source>
        <dbReference type="EMBL" id="MBB6096395.1"/>
    </source>
</evidence>
<feature type="region of interest" description="Disordered" evidence="1">
    <location>
        <begin position="23"/>
        <end position="43"/>
    </location>
</feature>
<sequence length="138" mass="14973">MASRTLLAPLFIVAIITGCSHGPGHPHAKPQQSASAATSSPTTVDIQGASEWKKSPHMRAYYEETVATFANGADIDVDAYEVRSFAIFREFARANGMNEEGMIDHLKLIPRQVVGIVREDPGVLKNYDSFWAALAGPD</sequence>
<keyword evidence="3" id="KW-1185">Reference proteome</keyword>
<dbReference type="EMBL" id="JACHHZ010000007">
    <property type="protein sequence ID" value="MBB6096395.1"/>
    <property type="molecule type" value="Genomic_DNA"/>
</dbReference>
<name>A0A841HX78_9GAMM</name>
<organism evidence="2 3">
    <name type="scientific">Povalibacter uvarum</name>
    <dbReference type="NCBI Taxonomy" id="732238"/>
    <lineage>
        <taxon>Bacteria</taxon>
        <taxon>Pseudomonadati</taxon>
        <taxon>Pseudomonadota</taxon>
        <taxon>Gammaproteobacteria</taxon>
        <taxon>Steroidobacterales</taxon>
        <taxon>Steroidobacteraceae</taxon>
        <taxon>Povalibacter</taxon>
    </lineage>
</organism>
<proteinExistence type="predicted"/>